<dbReference type="EMBL" id="AJWK01006425">
    <property type="status" value="NOT_ANNOTATED_CDS"/>
    <property type="molecule type" value="Genomic_DNA"/>
</dbReference>
<proteinExistence type="inferred from homology"/>
<dbReference type="GO" id="GO:0005829">
    <property type="term" value="C:cytosol"/>
    <property type="evidence" value="ECO:0007669"/>
    <property type="project" value="TreeGrafter"/>
</dbReference>
<dbReference type="VEuPathDB" id="VectorBase:LLOJ001918"/>
<keyword evidence="4" id="KW-1185">Reference proteome</keyword>
<dbReference type="EnsemblMetazoa" id="LLOJ001918-RA">
    <property type="protein sequence ID" value="LLOJ001918-PA"/>
    <property type="gene ID" value="LLOJ001918"/>
</dbReference>
<sequence length="297" mass="33976">MDEGQIDGQETTAAHNLDDAGISRLPVNAETITYSDWSIHYTKSHILKSICTNNMKCQLGEPNCCELCFYNSTLELPTLPDMVFPRNSLILTHSSGAVLAFNPMDALKRVVNGKLDIKVACAEEWKESRPVDCTSAKTKQFDWTFSTDYQGSPNEKFKIESTEQKIDITKLMKREQIVFYQDITLFEDELHDNGIAVCSVKIRVMPSGFFILLRFFLRVDGVLIKIMDTRFHLETGNKFILKEFTHREAKVSELSHLPLHLMINPSDVEKHKNSVNFVGIISLRYEYEITAYTTFTL</sequence>
<reference evidence="3" key="1">
    <citation type="submission" date="2020-05" db="UniProtKB">
        <authorList>
            <consortium name="EnsemblMetazoa"/>
        </authorList>
    </citation>
    <scope>IDENTIFICATION</scope>
    <source>
        <strain evidence="3">Jacobina</strain>
    </source>
</reference>
<accession>A0A1B0FUY5</accession>
<comment type="similarity">
    <text evidence="1">Belongs to the TIP41 family.</text>
</comment>
<name>A0A1B0FUY5_LUTLO</name>
<evidence type="ECO:0000256" key="2">
    <source>
        <dbReference type="ARBA" id="ARBA00018951"/>
    </source>
</evidence>
<dbReference type="Pfam" id="PF04176">
    <property type="entry name" value="TIP41"/>
    <property type="match status" value="1"/>
</dbReference>
<evidence type="ECO:0000313" key="3">
    <source>
        <dbReference type="EnsemblMetazoa" id="LLOJ001918-PA"/>
    </source>
</evidence>
<evidence type="ECO:0000313" key="4">
    <source>
        <dbReference type="Proteomes" id="UP000092461"/>
    </source>
</evidence>
<evidence type="ECO:0000256" key="1">
    <source>
        <dbReference type="ARBA" id="ARBA00006658"/>
    </source>
</evidence>
<dbReference type="PANTHER" id="PTHR21021:SF16">
    <property type="entry name" value="TIP41-LIKE PROTEIN"/>
    <property type="match status" value="1"/>
</dbReference>
<dbReference type="EMBL" id="AJWK01006423">
    <property type="status" value="NOT_ANNOTATED_CDS"/>
    <property type="molecule type" value="Genomic_DNA"/>
</dbReference>
<dbReference type="Proteomes" id="UP000092461">
    <property type="component" value="Unassembled WGS sequence"/>
</dbReference>
<dbReference type="EMBL" id="AJWK01006424">
    <property type="status" value="NOT_ANNOTATED_CDS"/>
    <property type="molecule type" value="Genomic_DNA"/>
</dbReference>
<dbReference type="InterPro" id="IPR007303">
    <property type="entry name" value="TIP41-like"/>
</dbReference>
<protein>
    <recommendedName>
        <fullName evidence="2">TIP41-like protein</fullName>
    </recommendedName>
</protein>
<dbReference type="VEuPathDB" id="VectorBase:LLONM1_004306"/>
<dbReference type="AlphaFoldDB" id="A0A1B0FUY5"/>
<dbReference type="PANTHER" id="PTHR21021">
    <property type="entry name" value="GAF/PUTATIVE CYTOSKELETAL PROTEIN"/>
    <property type="match status" value="1"/>
</dbReference>
<organism evidence="3 4">
    <name type="scientific">Lutzomyia longipalpis</name>
    <name type="common">Sand fly</name>
    <dbReference type="NCBI Taxonomy" id="7200"/>
    <lineage>
        <taxon>Eukaryota</taxon>
        <taxon>Metazoa</taxon>
        <taxon>Ecdysozoa</taxon>
        <taxon>Arthropoda</taxon>
        <taxon>Hexapoda</taxon>
        <taxon>Insecta</taxon>
        <taxon>Pterygota</taxon>
        <taxon>Neoptera</taxon>
        <taxon>Endopterygota</taxon>
        <taxon>Diptera</taxon>
        <taxon>Nematocera</taxon>
        <taxon>Psychodoidea</taxon>
        <taxon>Psychodidae</taxon>
        <taxon>Lutzomyia</taxon>
        <taxon>Lutzomyia</taxon>
    </lineage>
</organism>
<dbReference type="InterPro" id="IPR051330">
    <property type="entry name" value="Phosphatase_reg/MetRdx"/>
</dbReference>
<dbReference type="GO" id="GO:0031929">
    <property type="term" value="P:TOR signaling"/>
    <property type="evidence" value="ECO:0007669"/>
    <property type="project" value="TreeGrafter"/>
</dbReference>